<dbReference type="FunFam" id="3.30.710.10:FF:000168">
    <property type="entry name" value="BTB/POZ domain-containing protein At1g03010"/>
    <property type="match status" value="1"/>
</dbReference>
<dbReference type="EMBL" id="JARBHA010000020">
    <property type="protein sequence ID" value="KAJ9670521.1"/>
    <property type="molecule type" value="Genomic_DNA"/>
</dbReference>
<dbReference type="Gene3D" id="3.30.710.10">
    <property type="entry name" value="Potassium Channel Kv1.1, Chain A"/>
    <property type="match status" value="1"/>
</dbReference>
<dbReference type="InterPro" id="IPR000210">
    <property type="entry name" value="BTB/POZ_dom"/>
</dbReference>
<evidence type="ECO:0000256" key="2">
    <source>
        <dbReference type="ARBA" id="ARBA00022553"/>
    </source>
</evidence>
<reference evidence="8 9" key="1">
    <citation type="journal article" date="2023" name="BMC Biotechnol.">
        <title>Vitis rotundifolia cv Carlos genome sequencing.</title>
        <authorList>
            <person name="Huff M."/>
            <person name="Hulse-Kemp A."/>
            <person name="Scheffler B."/>
            <person name="Youngblood R."/>
            <person name="Simpson S."/>
            <person name="Babiker E."/>
            <person name="Staton M."/>
        </authorList>
    </citation>
    <scope>NUCLEOTIDE SEQUENCE [LARGE SCALE GENOMIC DNA]</scope>
    <source>
        <tissue evidence="8">Leaf</tissue>
    </source>
</reference>
<dbReference type="PROSITE" id="PS50097">
    <property type="entry name" value="BTB"/>
    <property type="match status" value="1"/>
</dbReference>
<gene>
    <name evidence="8" type="ORF">PVL29_026821</name>
</gene>
<proteinExistence type="inferred from homology"/>
<feature type="region of interest" description="Disordered" evidence="5">
    <location>
        <begin position="612"/>
        <end position="636"/>
    </location>
</feature>
<keyword evidence="2" id="KW-0597">Phosphoprotein</keyword>
<dbReference type="PANTHER" id="PTHR32370">
    <property type="entry name" value="OS12G0117600 PROTEIN"/>
    <property type="match status" value="1"/>
</dbReference>
<dbReference type="AlphaFoldDB" id="A0AA38YHJ0"/>
<dbReference type="Pfam" id="PF03000">
    <property type="entry name" value="NPH3"/>
    <property type="match status" value="1"/>
</dbReference>
<dbReference type="SUPFAM" id="SSF54695">
    <property type="entry name" value="POZ domain"/>
    <property type="match status" value="1"/>
</dbReference>
<evidence type="ECO:0000256" key="5">
    <source>
        <dbReference type="SAM" id="MobiDB-lite"/>
    </source>
</evidence>
<dbReference type="InterPro" id="IPR027356">
    <property type="entry name" value="NPH3_dom"/>
</dbReference>
<feature type="region of interest" description="Disordered" evidence="5">
    <location>
        <begin position="554"/>
        <end position="599"/>
    </location>
</feature>
<accession>A0AA38YHJ0</accession>
<keyword evidence="3" id="KW-0833">Ubl conjugation pathway</keyword>
<comment type="pathway">
    <text evidence="1">Protein modification; protein ubiquitination.</text>
</comment>
<dbReference type="InterPro" id="IPR011333">
    <property type="entry name" value="SKP1/BTB/POZ_sf"/>
</dbReference>
<evidence type="ECO:0000256" key="1">
    <source>
        <dbReference type="ARBA" id="ARBA00004906"/>
    </source>
</evidence>
<comment type="similarity">
    <text evidence="4">Belongs to the NPH3 family.</text>
</comment>
<feature type="compositionally biased region" description="Polar residues" evidence="5">
    <location>
        <begin position="561"/>
        <end position="585"/>
    </location>
</feature>
<evidence type="ECO:0000313" key="8">
    <source>
        <dbReference type="EMBL" id="KAJ9670521.1"/>
    </source>
</evidence>
<protein>
    <submittedName>
        <fullName evidence="8">Uncharacterized protein</fullName>
    </submittedName>
</protein>
<evidence type="ECO:0000256" key="4">
    <source>
        <dbReference type="PROSITE-ProRule" id="PRU00982"/>
    </source>
</evidence>
<evidence type="ECO:0000313" key="9">
    <source>
        <dbReference type="Proteomes" id="UP001168098"/>
    </source>
</evidence>
<dbReference type="InterPro" id="IPR043454">
    <property type="entry name" value="NPH3/RPT2-like"/>
</dbReference>
<evidence type="ECO:0000259" key="6">
    <source>
        <dbReference type="PROSITE" id="PS50097"/>
    </source>
</evidence>
<evidence type="ECO:0000259" key="7">
    <source>
        <dbReference type="PROSITE" id="PS51649"/>
    </source>
</evidence>
<sequence length="636" mass="70865">MVDLQQEGIAPTTVNMSSKKKELLSTAMKRTSEWIFSQEIPSDVTVQAGEASFSLHKFPLVSKCGYIRKLVSESSDADLSVIEVHDVPGGAEAFELAAKFCYGINFEISTENIAMLRCVAEYLEMTEDYAVGNLVGRAEAYLNEVALKSLAGAVTILHLSEALLPMAEKVKVVGRCIDAIAYIACKESQFSMSGRVASGTDLLNSSLASHPKHIVDWWAEDLTVLRIDVFQRVLIAMMARGFKQYALGPILMLYAQKSLRGLEVFGKGRKKIEPKQEHEKRVILETIVSLLPREKNAMSVSFLSMLLRAAIYLETTVACRLDLEKRMGLQLGQAVLDDLLIPSFSFTGDLLFDVDTVQRIMMNYLECETDGNPFSYNADEEYVSPPPSDLERVGKLMESYLAEIASDRNLNVSKFISLAELLPEQSRVKEDGMYRAIDIYLKAHPSLSDMERKKVCSLMDCQKLSREACAHAAQNDRLPVQTVVQVLYYEQQRLRDVMDGNLMGGESPAIPPKLNLFSNDLQPVSDELLSLRRENEDLKLELMKMKMRMKEIEKSAVPSGVPTSFPSAYSSTLQSAASSPRNTPPSADKPPLPRKSFMNSVSKRLGRLYPFVRADGVAPDGKARTKPSRDRRHSIS</sequence>
<comment type="caution">
    <text evidence="8">The sequence shown here is derived from an EMBL/GenBank/DDBJ whole genome shotgun (WGS) entry which is preliminary data.</text>
</comment>
<feature type="domain" description="NPH3" evidence="7">
    <location>
        <begin position="216"/>
        <end position="493"/>
    </location>
</feature>
<keyword evidence="9" id="KW-1185">Reference proteome</keyword>
<feature type="domain" description="BTB" evidence="6">
    <location>
        <begin position="42"/>
        <end position="110"/>
    </location>
</feature>
<feature type="compositionally biased region" description="Basic residues" evidence="5">
    <location>
        <begin position="624"/>
        <end position="636"/>
    </location>
</feature>
<name>A0AA38YHJ0_VITRO</name>
<dbReference type="Pfam" id="PF00651">
    <property type="entry name" value="BTB"/>
    <property type="match status" value="1"/>
</dbReference>
<dbReference type="Proteomes" id="UP001168098">
    <property type="component" value="Unassembled WGS sequence"/>
</dbReference>
<dbReference type="PROSITE" id="PS51649">
    <property type="entry name" value="NPH3"/>
    <property type="match status" value="1"/>
</dbReference>
<evidence type="ECO:0000256" key="3">
    <source>
        <dbReference type="ARBA" id="ARBA00022786"/>
    </source>
</evidence>
<organism evidence="8 9">
    <name type="scientific">Vitis rotundifolia</name>
    <name type="common">Muscadine grape</name>
    <dbReference type="NCBI Taxonomy" id="103349"/>
    <lineage>
        <taxon>Eukaryota</taxon>
        <taxon>Viridiplantae</taxon>
        <taxon>Streptophyta</taxon>
        <taxon>Embryophyta</taxon>
        <taxon>Tracheophyta</taxon>
        <taxon>Spermatophyta</taxon>
        <taxon>Magnoliopsida</taxon>
        <taxon>eudicotyledons</taxon>
        <taxon>Gunneridae</taxon>
        <taxon>Pentapetalae</taxon>
        <taxon>rosids</taxon>
        <taxon>Vitales</taxon>
        <taxon>Vitaceae</taxon>
        <taxon>Viteae</taxon>
        <taxon>Vitis</taxon>
    </lineage>
</organism>